<proteinExistence type="predicted"/>
<accession>A0ACC2ZCG2</accession>
<keyword evidence="2" id="KW-1185">Reference proteome</keyword>
<comment type="caution">
    <text evidence="1">The sequence shown here is derived from an EMBL/GenBank/DDBJ whole genome shotgun (WGS) entry which is preliminary data.</text>
</comment>
<organism evidence="1 2">
    <name type="scientific">Coniosporium tulheliwenetii</name>
    <dbReference type="NCBI Taxonomy" id="3383036"/>
    <lineage>
        <taxon>Eukaryota</taxon>
        <taxon>Fungi</taxon>
        <taxon>Dikarya</taxon>
        <taxon>Ascomycota</taxon>
        <taxon>Pezizomycotina</taxon>
        <taxon>Dothideomycetes</taxon>
        <taxon>Dothideomycetes incertae sedis</taxon>
        <taxon>Coniosporium</taxon>
    </lineage>
</organism>
<protein>
    <submittedName>
        <fullName evidence="1">Histone H3.1</fullName>
    </submittedName>
</protein>
<dbReference type="Proteomes" id="UP001172680">
    <property type="component" value="Unassembled WGS sequence"/>
</dbReference>
<dbReference type="EMBL" id="JAPDRP010000008">
    <property type="protein sequence ID" value="KAJ9645315.1"/>
    <property type="molecule type" value="Genomic_DNA"/>
</dbReference>
<reference evidence="1" key="1">
    <citation type="submission" date="2022-10" db="EMBL/GenBank/DDBJ databases">
        <title>Culturing micro-colonial fungi from biological soil crusts in the Mojave desert and describing Neophaeococcomyces mojavensis, and introducing the new genera and species Taxawa tesnikishii.</title>
        <authorList>
            <person name="Kurbessoian T."/>
            <person name="Stajich J.E."/>
        </authorList>
    </citation>
    <scope>NUCLEOTIDE SEQUENCE</scope>
    <source>
        <strain evidence="1">JES_115</strain>
    </source>
</reference>
<evidence type="ECO:0000313" key="1">
    <source>
        <dbReference type="EMBL" id="KAJ9645315.1"/>
    </source>
</evidence>
<name>A0ACC2ZCG2_9PEZI</name>
<sequence>MADHSKDPPGEDGKIAALKEGMKLQAEKSSEGEQRHHQPKGDDSALPTNSLEGKEQQVEGDAPAQPDIFVVQDGLNINITPSDPIIDSADFEELVRELCHKISPDIRIESTALAALHDFSEALLDGHFEGAPSKFVTSDQININLEMDVKMAELKHDEKPLNSITTAHGKINPDNDLIMAESKDDEKPQDENLMEGEEHQVNGEALAELDEYGTLDKGFTSAFLSVDPNPPLAIDPLKFRRQVREILQDLPGHQDGDFRVQTSALRVLQESSEAYLEFMFANAALVAKHRNPITVGTEEIHFALRLRAEQAREAAEAAEALKAEAADHAEQGLEAAVESLVI</sequence>
<evidence type="ECO:0000313" key="2">
    <source>
        <dbReference type="Proteomes" id="UP001172680"/>
    </source>
</evidence>
<gene>
    <name evidence="1" type="primary">HHT1_2</name>
    <name evidence="1" type="ORF">H2199_003321</name>
</gene>